<name>A0ABT6GHL6_9PROT</name>
<accession>A0ABT6GHL6</accession>
<protein>
    <submittedName>
        <fullName evidence="1">Uncharacterized protein</fullName>
    </submittedName>
</protein>
<sequence>MTPIYLRSETEAAMIAGLPAYMRSTDEQGNPIWAVAGQIPRFDLCIIGPIVTTPAVIDPETGEEITPAVIDDRFHVNLMVDDEALTDIPESLIVDPVPATPAVKFAGVE</sequence>
<dbReference type="RefSeq" id="WP_278007031.1">
    <property type="nucleotide sequence ID" value="NZ_JARSBO010000014.1"/>
</dbReference>
<evidence type="ECO:0000313" key="1">
    <source>
        <dbReference type="EMBL" id="MDG4721582.1"/>
    </source>
</evidence>
<gene>
    <name evidence="1" type="ORF">P7680_21440</name>
</gene>
<reference evidence="1 2" key="1">
    <citation type="submission" date="2023-03" db="EMBL/GenBank/DDBJ databases">
        <title>Strain FZY0004 represents a novel species in the genus Thalassospira isolated from seawater.</title>
        <authorList>
            <person name="Fu Z.-Y."/>
        </authorList>
    </citation>
    <scope>NUCLEOTIDE SEQUENCE [LARGE SCALE GENOMIC DNA]</scope>
    <source>
        <strain evidence="1 2">FZY0004</strain>
    </source>
</reference>
<evidence type="ECO:0000313" key="2">
    <source>
        <dbReference type="Proteomes" id="UP001529180"/>
    </source>
</evidence>
<dbReference type="Proteomes" id="UP001529180">
    <property type="component" value="Unassembled WGS sequence"/>
</dbReference>
<dbReference type="EMBL" id="JARSBO010000014">
    <property type="protein sequence ID" value="MDG4721582.1"/>
    <property type="molecule type" value="Genomic_DNA"/>
</dbReference>
<proteinExistence type="predicted"/>
<organism evidence="1 2">
    <name type="scientific">Thalassospira aquimaris</name>
    <dbReference type="NCBI Taxonomy" id="3037796"/>
    <lineage>
        <taxon>Bacteria</taxon>
        <taxon>Pseudomonadati</taxon>
        <taxon>Pseudomonadota</taxon>
        <taxon>Alphaproteobacteria</taxon>
        <taxon>Rhodospirillales</taxon>
        <taxon>Thalassospiraceae</taxon>
        <taxon>Thalassospira</taxon>
    </lineage>
</organism>
<comment type="caution">
    <text evidence="1">The sequence shown here is derived from an EMBL/GenBank/DDBJ whole genome shotgun (WGS) entry which is preliminary data.</text>
</comment>
<keyword evidence="2" id="KW-1185">Reference proteome</keyword>